<evidence type="ECO:0000313" key="2">
    <source>
        <dbReference type="EMBL" id="MDI3322650.1"/>
    </source>
</evidence>
<feature type="signal peptide" evidence="1">
    <location>
        <begin position="1"/>
        <end position="20"/>
    </location>
</feature>
<protein>
    <recommendedName>
        <fullName evidence="4">CHRD domain-containing protein</fullName>
    </recommendedName>
</protein>
<comment type="caution">
    <text evidence="2">The sequence shown here is derived from an EMBL/GenBank/DDBJ whole genome shotgun (WGS) entry which is preliminary data.</text>
</comment>
<accession>A0ABT6RJQ8</accession>
<evidence type="ECO:0000313" key="3">
    <source>
        <dbReference type="Proteomes" id="UP001226434"/>
    </source>
</evidence>
<gene>
    <name evidence="2" type="ORF">QJ048_22865</name>
</gene>
<proteinExistence type="predicted"/>
<dbReference type="Proteomes" id="UP001226434">
    <property type="component" value="Unassembled WGS sequence"/>
</dbReference>
<dbReference type="EMBL" id="JASBRG010000008">
    <property type="protein sequence ID" value="MDI3322650.1"/>
    <property type="molecule type" value="Genomic_DNA"/>
</dbReference>
<keyword evidence="3" id="KW-1185">Reference proteome</keyword>
<name>A0ABT6RJQ8_9BACT</name>
<dbReference type="PROSITE" id="PS51257">
    <property type="entry name" value="PROKAR_LIPOPROTEIN"/>
    <property type="match status" value="1"/>
</dbReference>
<evidence type="ECO:0008006" key="4">
    <source>
        <dbReference type="Google" id="ProtNLM"/>
    </source>
</evidence>
<feature type="chain" id="PRO_5045880096" description="CHRD domain-containing protein" evidence="1">
    <location>
        <begin position="21"/>
        <end position="176"/>
    </location>
</feature>
<reference evidence="2 3" key="1">
    <citation type="submission" date="2023-05" db="EMBL/GenBank/DDBJ databases">
        <title>Genome sequence of Pinibacter sp. MAH-24.</title>
        <authorList>
            <person name="Huq M.A."/>
        </authorList>
    </citation>
    <scope>NUCLEOTIDE SEQUENCE [LARGE SCALE GENOMIC DNA]</scope>
    <source>
        <strain evidence="2 3">MAH-24</strain>
    </source>
</reference>
<keyword evidence="1" id="KW-0732">Signal</keyword>
<sequence length="176" mass="18500">MKTKGLLFGLIAIVASFTMGSCKKDNGTPANSFTYASQSYQTPYAAGSGEASAGAEYTDLTFLSVDPSKILTSGKISMGFIEFASYPLTAGTYTFKAFGSDGFDKKKNFSSADFGINMDIKNGTPDDTSGTQLIEDDLTGGTITVAKSGDVYTITYNLTYKSGTISGQYNGKISGL</sequence>
<evidence type="ECO:0000256" key="1">
    <source>
        <dbReference type="SAM" id="SignalP"/>
    </source>
</evidence>
<dbReference type="RefSeq" id="WP_282336789.1">
    <property type="nucleotide sequence ID" value="NZ_JASBRG010000008.1"/>
</dbReference>
<organism evidence="2 3">
    <name type="scientific">Pinibacter soli</name>
    <dbReference type="NCBI Taxonomy" id="3044211"/>
    <lineage>
        <taxon>Bacteria</taxon>
        <taxon>Pseudomonadati</taxon>
        <taxon>Bacteroidota</taxon>
        <taxon>Chitinophagia</taxon>
        <taxon>Chitinophagales</taxon>
        <taxon>Chitinophagaceae</taxon>
        <taxon>Pinibacter</taxon>
    </lineage>
</organism>